<feature type="repeat" description="PPR" evidence="10">
    <location>
        <begin position="792"/>
        <end position="826"/>
    </location>
</feature>
<dbReference type="SUPFAM" id="SSF52029">
    <property type="entry name" value="GroEL apical domain-like"/>
    <property type="match status" value="1"/>
</dbReference>
<feature type="repeat" description="PPR" evidence="10">
    <location>
        <begin position="1354"/>
        <end position="1389"/>
    </location>
</feature>
<evidence type="ECO:0000256" key="11">
    <source>
        <dbReference type="RuleBase" id="RU004187"/>
    </source>
</evidence>
<evidence type="ECO:0000256" key="4">
    <source>
        <dbReference type="ARBA" id="ARBA00022741"/>
    </source>
</evidence>
<feature type="repeat" description="PPR" evidence="10">
    <location>
        <begin position="1319"/>
        <end position="1353"/>
    </location>
</feature>
<dbReference type="Pfam" id="PF13041">
    <property type="entry name" value="PPR_2"/>
    <property type="match status" value="1"/>
</dbReference>
<dbReference type="PROSITE" id="PS51375">
    <property type="entry name" value="PPR"/>
    <property type="match status" value="10"/>
</dbReference>
<feature type="region of interest" description="Disordered" evidence="12">
    <location>
        <begin position="1851"/>
        <end position="1896"/>
    </location>
</feature>
<sequence>MAQARLRVPSTCLQCLALLLPVLLNGCAEASVDMPAACTLSESKPSSGKMVQVYFGCGCFWHMQHEFVSEEMTKLCRKDGNLTSRVAYAGGTKVGEGGLVCYHNSEGKADYGQLGHAEVVVMTVPEADFESFAGRFFEACPAGARRDVQDMGGEYRSVIGLPGGMTSPLLSQVRAKAGKTKLVAGRGDDGDTLGTGTVLVYDTAQFPAHVAEKYHQFHDDMLDKSNGMAAYQLAGGSVIDLAIPEATSALELGLDNLPRLDPMGGIVMTNDGNAILREVDVSHPAAKNMIELSRAQDEEVGDGTTSVIILAGELLGVAEPLIEKKLHPTLIVSGYMKALEDAQTLLKELAYPVDLEHPEALREIVRGSIDTKFASRFGTLISDLAIKAVKTVCIVKPDGRKEIDVKRFAKVEKIQGGELTDCQVLDGVMFNKDITHPRMSQTNVEITKEADWEKLLQQEEEEMRRVCDDILKVKPDLVITEKGDLAQHFLMKETVRAKKRCCDRHFDFARCGRFKVSKVGEEYFTYLTECQDAFAVARNIILEPLLLPGGGAVEMELAARKEKSKSIEGSRQYAYKAVGEALEVIPRSADVVRAMTDLRARHAATGNAHIGIDGKTGKVADVKVLSIFDTFAVKQQTLRTSIEAAAMLLRAPPWFGVGVRDGHAFRGRDDGRQKLVRSRKQANEGIDDIISGISKKKRDDKPSAVLSWVLMTKPLAIHETVDAATWVCACYPSPTTQAALQARARGGSATVNYPFSNRYEYIDKLHQCAQAGDAERAETWFADMEAAGFRHDLQAYNILLNVYAARGAVDSVDEVLETMRANACQPDEYTLSSAIRSCERRADVRRAEAYLRQMCGLGVLPNHAVYNTLLEVCAAAGDVAGASRVLGDMQNESVRKDTVIYNTALSVAAKAGDSEIAAKWFHQMTSAGLQPDAHSHAAVLGAYMASNDPGEAEKWLQKTIQVYNNAGTVDLAEDAVRLRWKSRWCLIRVPQEAQPLRVADAKCRFLRRCGELVVRWPGSTTEAAVGLQKEAHAEDLIDATQAPRSLCDFCGRRAVFFCSKCRASTYCSQSCQKSHWVQGHRHRCRLAGPLAAARSQLRKGEIALSLATAEEAMKAHVSAIKTEADKEYAFDCEVVLALSKGLATAQVLIAEALAADKDLASHKFCRACFSSVAAMLDLAAALKEERCPPALWTQAQAVAQGIGDRGDADPVLSAWMLYDAYARGLADRPSSYTKALSQMRIVALLAVRDMLAASTGLLQGTQAGKQCFADMAVAESAAVVLQMDPLKVCREDLGPLREFYPQKGALSIGVEEEEDGLQSTALFNSMVDAYGKAGDLKAAVATFDTMRASAVLPNKTSYNILVNAYAQAAGEMRSAVKTMTEMRRQELRPDTITYTSIVAGLSGVGNTKLAEEWLDSMRRANCEPNEVTFGTILSSCEKRHRVQAAEQLWTKMVSSSMQPNIVHFNTFINIYAAARQPAKAEGKFNDMVRGRQMPDMGSFGSLIKAAGRAPDASRAHLWLERARSAGERPDARAFASMLAACAQVGDVQRSREILQEMERHGIAKNVVTYTTLARTCAMAGDLQEAEKVIDSMSEAGISPTSLTINAMMTACENVQQPLSADLWFLRLVARGAKVEVVGSNSLLQAWVRTDCRRIVAWLGRLESVGVLPDVISFNVLMNSASLALDKDMALEAWAGLRAANLRPTLASYRTVSKVLARFGDYKQLSEILDAAAKLRPRDFFCERAFLSACANANPKAAKEAEEAFLASQHLLRDDAVANRALRLAVGDARYSELSKKMNLPKPSIIARADTDTHTSREGSHVTATLTGEMKRSPKVQFVVSKAATHFASVSEVAIRSSPDNQGQEDGRRSKGPKPRPARPAVVVSSAPESLLRVPGAPARITESRDYRFGLRARLRPGLS</sequence>
<keyword evidence="13" id="KW-0732">Signal</keyword>
<dbReference type="OrthoDB" id="10248520at2759"/>
<dbReference type="PROSITE" id="PS50865">
    <property type="entry name" value="ZF_MYND_2"/>
    <property type="match status" value="1"/>
</dbReference>
<feature type="compositionally biased region" description="Basic and acidic residues" evidence="12">
    <location>
        <begin position="1808"/>
        <end position="1819"/>
    </location>
</feature>
<dbReference type="InterPro" id="IPR002885">
    <property type="entry name" value="PPR_rpt"/>
</dbReference>
<dbReference type="SUPFAM" id="SSF55068">
    <property type="entry name" value="Peptide methionine sulfoxide reductase"/>
    <property type="match status" value="1"/>
</dbReference>
<keyword evidence="16" id="KW-1185">Reference proteome</keyword>
<dbReference type="Gene3D" id="1.10.560.10">
    <property type="entry name" value="GroEL-like equatorial domain"/>
    <property type="match status" value="2"/>
</dbReference>
<dbReference type="PRINTS" id="PR00304">
    <property type="entry name" value="TCOMPLEXTCP1"/>
</dbReference>
<dbReference type="Gene3D" id="1.25.40.10">
    <property type="entry name" value="Tetratricopeptide repeat domain"/>
    <property type="match status" value="5"/>
</dbReference>
<dbReference type="PROSITE" id="PS00995">
    <property type="entry name" value="TCP1_3"/>
    <property type="match status" value="1"/>
</dbReference>
<accession>A0A812MAL2</accession>
<dbReference type="Pfam" id="PF00118">
    <property type="entry name" value="Cpn60_TCP1"/>
    <property type="match status" value="2"/>
</dbReference>
<evidence type="ECO:0000313" key="16">
    <source>
        <dbReference type="Proteomes" id="UP000601435"/>
    </source>
</evidence>
<dbReference type="InterPro" id="IPR036509">
    <property type="entry name" value="Met_Sox_Rdtase_MsrA_sf"/>
</dbReference>
<dbReference type="InterPro" id="IPR027409">
    <property type="entry name" value="GroEL-like_apical_dom_sf"/>
</dbReference>
<feature type="signal peptide" evidence="13">
    <location>
        <begin position="1"/>
        <end position="30"/>
    </location>
</feature>
<dbReference type="GO" id="GO:0051082">
    <property type="term" value="F:unfolded protein binding"/>
    <property type="evidence" value="ECO:0007669"/>
    <property type="project" value="InterPro"/>
</dbReference>
<dbReference type="PANTHER" id="PTHR47447:SF17">
    <property type="entry name" value="OS12G0638900 PROTEIN"/>
    <property type="match status" value="1"/>
</dbReference>
<comment type="similarity">
    <text evidence="1 11">Belongs to the TCP-1 chaperonin family.</text>
</comment>
<keyword evidence="2" id="KW-0479">Metal-binding</keyword>
<evidence type="ECO:0000256" key="7">
    <source>
        <dbReference type="ARBA" id="ARBA00022840"/>
    </source>
</evidence>
<feature type="region of interest" description="Disordered" evidence="12">
    <location>
        <begin position="1804"/>
        <end position="1827"/>
    </location>
</feature>
<feature type="repeat" description="PPR" evidence="10">
    <location>
        <begin position="1530"/>
        <end position="1564"/>
    </location>
</feature>
<dbReference type="InterPro" id="IPR011990">
    <property type="entry name" value="TPR-like_helical_dom_sf"/>
</dbReference>
<evidence type="ECO:0000256" key="12">
    <source>
        <dbReference type="SAM" id="MobiDB-lite"/>
    </source>
</evidence>
<keyword evidence="6" id="KW-0862">Zinc</keyword>
<dbReference type="SUPFAM" id="SSF48592">
    <property type="entry name" value="GroEL equatorial domain-like"/>
    <property type="match status" value="1"/>
</dbReference>
<evidence type="ECO:0000256" key="5">
    <source>
        <dbReference type="ARBA" id="ARBA00022771"/>
    </source>
</evidence>
<feature type="repeat" description="PPR" evidence="10">
    <location>
        <begin position="827"/>
        <end position="861"/>
    </location>
</feature>
<dbReference type="InterPro" id="IPR002893">
    <property type="entry name" value="Znf_MYND"/>
</dbReference>
<dbReference type="GO" id="GO:0140662">
    <property type="term" value="F:ATP-dependent protein folding chaperone"/>
    <property type="evidence" value="ECO:0007669"/>
    <property type="project" value="InterPro"/>
</dbReference>
<feature type="repeat" description="PPR" evidence="10">
    <location>
        <begin position="897"/>
        <end position="931"/>
    </location>
</feature>
<gene>
    <name evidence="15" type="ORF">SNEC2469_LOCUS5921</name>
</gene>
<evidence type="ECO:0000313" key="15">
    <source>
        <dbReference type="EMBL" id="CAE7260238.1"/>
    </source>
</evidence>
<dbReference type="SUPFAM" id="SSF144232">
    <property type="entry name" value="HIT/MYND zinc finger-like"/>
    <property type="match status" value="1"/>
</dbReference>
<dbReference type="GO" id="GO:0008270">
    <property type="term" value="F:zinc ion binding"/>
    <property type="evidence" value="ECO:0007669"/>
    <property type="project" value="UniProtKB-KW"/>
</dbReference>
<dbReference type="Pfam" id="PF01535">
    <property type="entry name" value="PPR"/>
    <property type="match status" value="1"/>
</dbReference>
<keyword evidence="7 11" id="KW-0067">ATP-binding</keyword>
<dbReference type="Gene3D" id="3.30.260.10">
    <property type="entry name" value="TCP-1-like chaperonin intermediate domain"/>
    <property type="match status" value="1"/>
</dbReference>
<dbReference type="GO" id="GO:0016887">
    <property type="term" value="F:ATP hydrolysis activity"/>
    <property type="evidence" value="ECO:0007669"/>
    <property type="project" value="InterPro"/>
</dbReference>
<dbReference type="InterPro" id="IPR002423">
    <property type="entry name" value="Cpn60/GroEL/TCP-1"/>
</dbReference>
<dbReference type="InterPro" id="IPR027413">
    <property type="entry name" value="GROEL-like_equatorial_sf"/>
</dbReference>
<evidence type="ECO:0000256" key="2">
    <source>
        <dbReference type="ARBA" id="ARBA00022723"/>
    </source>
</evidence>
<evidence type="ECO:0000256" key="8">
    <source>
        <dbReference type="ARBA" id="ARBA00023186"/>
    </source>
</evidence>
<dbReference type="SUPFAM" id="SSF54849">
    <property type="entry name" value="GroEL-intermediate domain like"/>
    <property type="match status" value="1"/>
</dbReference>
<feature type="chain" id="PRO_5032894243" description="MYND-type domain-containing protein" evidence="13">
    <location>
        <begin position="31"/>
        <end position="1919"/>
    </location>
</feature>
<dbReference type="PROSITE" id="PS01360">
    <property type="entry name" value="ZF_MYND_1"/>
    <property type="match status" value="1"/>
</dbReference>
<protein>
    <recommendedName>
        <fullName evidence="14">MYND-type domain-containing protein</fullName>
    </recommendedName>
</protein>
<dbReference type="Pfam" id="PF17177">
    <property type="entry name" value="PPR_long"/>
    <property type="match status" value="1"/>
</dbReference>
<dbReference type="Gene3D" id="6.10.140.2220">
    <property type="match status" value="1"/>
</dbReference>
<dbReference type="NCBIfam" id="TIGR00756">
    <property type="entry name" value="PPR"/>
    <property type="match status" value="6"/>
</dbReference>
<dbReference type="InterPro" id="IPR033443">
    <property type="entry name" value="PROP1-like_PPR_dom"/>
</dbReference>
<dbReference type="Gene3D" id="3.50.7.10">
    <property type="entry name" value="GroEL"/>
    <property type="match status" value="1"/>
</dbReference>
<dbReference type="PROSITE" id="PS00751">
    <property type="entry name" value="TCP1_2"/>
    <property type="match status" value="1"/>
</dbReference>
<keyword evidence="8 11" id="KW-0143">Chaperone</keyword>
<proteinExistence type="inferred from homology"/>
<dbReference type="Gene3D" id="3.30.1060.10">
    <property type="entry name" value="Peptide methionine sulphoxide reductase MsrA"/>
    <property type="match status" value="1"/>
</dbReference>
<feature type="domain" description="MYND-type" evidence="14">
    <location>
        <begin position="1047"/>
        <end position="1084"/>
    </location>
</feature>
<keyword evidence="3" id="KW-0677">Repeat</keyword>
<keyword evidence="5 9" id="KW-0863">Zinc-finger</keyword>
<dbReference type="Proteomes" id="UP000601435">
    <property type="component" value="Unassembled WGS sequence"/>
</dbReference>
<dbReference type="EMBL" id="CAJNJA010010631">
    <property type="protein sequence ID" value="CAE7260238.1"/>
    <property type="molecule type" value="Genomic_DNA"/>
</dbReference>
<evidence type="ECO:0000256" key="1">
    <source>
        <dbReference type="ARBA" id="ARBA00008020"/>
    </source>
</evidence>
<dbReference type="InterPro" id="IPR017998">
    <property type="entry name" value="Chaperone_TCP-1"/>
</dbReference>
<name>A0A812MAL2_9DINO</name>
<keyword evidence="4 11" id="KW-0547">Nucleotide-binding</keyword>
<evidence type="ECO:0000256" key="9">
    <source>
        <dbReference type="PROSITE-ProRule" id="PRU00134"/>
    </source>
</evidence>
<comment type="caution">
    <text evidence="15">The sequence shown here is derived from an EMBL/GenBank/DDBJ whole genome shotgun (WGS) entry which is preliminary data.</text>
</comment>
<feature type="repeat" description="PPR" evidence="10">
    <location>
        <begin position="1425"/>
        <end position="1459"/>
    </location>
</feature>
<evidence type="ECO:0000256" key="6">
    <source>
        <dbReference type="ARBA" id="ARBA00022833"/>
    </source>
</evidence>
<dbReference type="Pfam" id="PF01753">
    <property type="entry name" value="zf-MYND"/>
    <property type="match status" value="1"/>
</dbReference>
<dbReference type="Pfam" id="PF13812">
    <property type="entry name" value="PPR_3"/>
    <property type="match status" value="3"/>
</dbReference>
<dbReference type="InterPro" id="IPR002194">
    <property type="entry name" value="Chaperonin_TCP-1_CS"/>
</dbReference>
<dbReference type="GO" id="GO:0005524">
    <property type="term" value="F:ATP binding"/>
    <property type="evidence" value="ECO:0007669"/>
    <property type="project" value="UniProtKB-KW"/>
</dbReference>
<feature type="repeat" description="PPR" evidence="10">
    <location>
        <begin position="862"/>
        <end position="896"/>
    </location>
</feature>
<evidence type="ECO:0000259" key="14">
    <source>
        <dbReference type="PROSITE" id="PS50865"/>
    </source>
</evidence>
<evidence type="ECO:0000256" key="13">
    <source>
        <dbReference type="SAM" id="SignalP"/>
    </source>
</evidence>
<reference evidence="15" key="1">
    <citation type="submission" date="2021-02" db="EMBL/GenBank/DDBJ databases">
        <authorList>
            <person name="Dougan E. K."/>
            <person name="Rhodes N."/>
            <person name="Thang M."/>
            <person name="Chan C."/>
        </authorList>
    </citation>
    <scope>NUCLEOTIDE SEQUENCE</scope>
</reference>
<organism evidence="15 16">
    <name type="scientific">Symbiodinium necroappetens</name>
    <dbReference type="NCBI Taxonomy" id="1628268"/>
    <lineage>
        <taxon>Eukaryota</taxon>
        <taxon>Sar</taxon>
        <taxon>Alveolata</taxon>
        <taxon>Dinophyceae</taxon>
        <taxon>Suessiales</taxon>
        <taxon>Symbiodiniaceae</taxon>
        <taxon>Symbiodinium</taxon>
    </lineage>
</organism>
<evidence type="ECO:0000256" key="10">
    <source>
        <dbReference type="PROSITE-ProRule" id="PRU00708"/>
    </source>
</evidence>
<dbReference type="GO" id="GO:0008113">
    <property type="term" value="F:peptide-methionine (S)-S-oxide reductase activity"/>
    <property type="evidence" value="ECO:0007669"/>
    <property type="project" value="InterPro"/>
</dbReference>
<dbReference type="InterPro" id="IPR027410">
    <property type="entry name" value="TCP-1-like_intermed_sf"/>
</dbReference>
<feature type="repeat" description="PPR" evidence="10">
    <location>
        <begin position="1565"/>
        <end position="1599"/>
    </location>
</feature>
<feature type="compositionally biased region" description="Low complexity" evidence="12">
    <location>
        <begin position="1878"/>
        <end position="1887"/>
    </location>
</feature>
<feature type="repeat" description="PPR" evidence="10">
    <location>
        <begin position="1390"/>
        <end position="1424"/>
    </location>
</feature>
<evidence type="ECO:0000256" key="3">
    <source>
        <dbReference type="ARBA" id="ARBA00022737"/>
    </source>
</evidence>
<dbReference type="PANTHER" id="PTHR47447">
    <property type="entry name" value="OS03G0856100 PROTEIN"/>
    <property type="match status" value="1"/>
</dbReference>